<gene>
    <name evidence="6" type="ORF">ACFFH7_00430</name>
</gene>
<dbReference type="SUPFAM" id="SSF53474">
    <property type="entry name" value="alpha/beta-Hydrolases"/>
    <property type="match status" value="1"/>
</dbReference>
<evidence type="ECO:0000259" key="5">
    <source>
        <dbReference type="Pfam" id="PF00135"/>
    </source>
</evidence>
<dbReference type="PROSITE" id="PS00122">
    <property type="entry name" value="CARBOXYLESTERASE_B_1"/>
    <property type="match status" value="1"/>
</dbReference>
<name>A0ABV6MIH4_9PSEU</name>
<keyword evidence="2 3" id="KW-0378">Hydrolase</keyword>
<sequence>MNTTTGPVRGVTTGQVEAFRGIPYATAARFQPPTPPKAWTEPLAATKPGPAAPQTASRLAWIMGERELDWAEDGCLNLNVWTTGLATKKPVLVWFHGGAFTSGSGGWDWYDGGNLAGDNDIVVVTANYRLGALGYLYKPEIGADNLGAQDQAAVLRWVHDNIAAFGGDPGKVTVGGQSAGAYSALYLAIDPATKDLVHRVVLQSGPWALPPADPTVAKANADKFLKLLKNPDAPTETVLATQQKLPTDGLPFLPVLGGAGYPKPWQQADLSELDVLIGHTKDEMVAFGNTPDVFQPGVHEIAKASNGFAYRFDCTGPLGAPHCVELPYLFGTFEAFKDSPMLGDDRNTDFGTAVANFTKTGEPGWPRYPECRHFV</sequence>
<dbReference type="Pfam" id="PF00135">
    <property type="entry name" value="COesterase"/>
    <property type="match status" value="1"/>
</dbReference>
<dbReference type="EMBL" id="JBHLUD010000001">
    <property type="protein sequence ID" value="MFC0539922.1"/>
    <property type="molecule type" value="Genomic_DNA"/>
</dbReference>
<dbReference type="InterPro" id="IPR019826">
    <property type="entry name" value="Carboxylesterase_B_AS"/>
</dbReference>
<dbReference type="InterPro" id="IPR050309">
    <property type="entry name" value="Type-B_Carboxylest/Lipase"/>
</dbReference>
<protein>
    <recommendedName>
        <fullName evidence="3">Carboxylic ester hydrolase</fullName>
        <ecNumber evidence="3">3.1.1.-</ecNumber>
    </recommendedName>
</protein>
<comment type="caution">
    <text evidence="6">The sequence shown here is derived from an EMBL/GenBank/DDBJ whole genome shotgun (WGS) entry which is preliminary data.</text>
</comment>
<organism evidence="6 7">
    <name type="scientific">Kutzneria chonburiensis</name>
    <dbReference type="NCBI Taxonomy" id="1483604"/>
    <lineage>
        <taxon>Bacteria</taxon>
        <taxon>Bacillati</taxon>
        <taxon>Actinomycetota</taxon>
        <taxon>Actinomycetes</taxon>
        <taxon>Pseudonocardiales</taxon>
        <taxon>Pseudonocardiaceae</taxon>
        <taxon>Kutzneria</taxon>
    </lineage>
</organism>
<dbReference type="PANTHER" id="PTHR11559">
    <property type="entry name" value="CARBOXYLESTERASE"/>
    <property type="match status" value="1"/>
</dbReference>
<dbReference type="Proteomes" id="UP001589810">
    <property type="component" value="Unassembled WGS sequence"/>
</dbReference>
<feature type="domain" description="Carboxylesterase type B" evidence="5">
    <location>
        <begin position="2"/>
        <end position="287"/>
    </location>
</feature>
<accession>A0ABV6MIH4</accession>
<evidence type="ECO:0000313" key="6">
    <source>
        <dbReference type="EMBL" id="MFC0539922.1"/>
    </source>
</evidence>
<evidence type="ECO:0000256" key="4">
    <source>
        <dbReference type="SAM" id="MobiDB-lite"/>
    </source>
</evidence>
<comment type="similarity">
    <text evidence="1 3">Belongs to the type-B carboxylesterase/lipase family.</text>
</comment>
<feature type="region of interest" description="Disordered" evidence="4">
    <location>
        <begin position="29"/>
        <end position="52"/>
    </location>
</feature>
<keyword evidence="7" id="KW-1185">Reference proteome</keyword>
<dbReference type="RefSeq" id="WP_379793707.1">
    <property type="nucleotide sequence ID" value="NZ_JBHLUD010000001.1"/>
</dbReference>
<reference evidence="6 7" key="1">
    <citation type="submission" date="2024-09" db="EMBL/GenBank/DDBJ databases">
        <authorList>
            <person name="Sun Q."/>
            <person name="Mori K."/>
        </authorList>
    </citation>
    <scope>NUCLEOTIDE SEQUENCE [LARGE SCALE GENOMIC DNA]</scope>
    <source>
        <strain evidence="6 7">TBRC 1432</strain>
    </source>
</reference>
<evidence type="ECO:0000313" key="7">
    <source>
        <dbReference type="Proteomes" id="UP001589810"/>
    </source>
</evidence>
<dbReference type="InterPro" id="IPR029058">
    <property type="entry name" value="AB_hydrolase_fold"/>
</dbReference>
<evidence type="ECO:0000256" key="2">
    <source>
        <dbReference type="ARBA" id="ARBA00022801"/>
    </source>
</evidence>
<dbReference type="EC" id="3.1.1.-" evidence="3"/>
<evidence type="ECO:0000256" key="3">
    <source>
        <dbReference type="RuleBase" id="RU361235"/>
    </source>
</evidence>
<evidence type="ECO:0000256" key="1">
    <source>
        <dbReference type="ARBA" id="ARBA00005964"/>
    </source>
</evidence>
<dbReference type="Gene3D" id="3.40.50.1820">
    <property type="entry name" value="alpha/beta hydrolase"/>
    <property type="match status" value="2"/>
</dbReference>
<proteinExistence type="inferred from homology"/>
<dbReference type="InterPro" id="IPR002018">
    <property type="entry name" value="CarbesteraseB"/>
</dbReference>